<sequence>MSPDSVFQLCSTIALVAWLILLIASPFWPSVDKLLISVVITLFAIVYAWLIFQSFNPDDIEKFNTLDGVMQLFTDKTAVTAGWVHYLAFDLMTGIWIKKNAQKHGINHWILIPCLFFTFMLGPVGLLLYLIIRLAYTKQYFADNY</sequence>
<gene>
    <name evidence="2" type="ORF">H4075_10850</name>
</gene>
<evidence type="ECO:0000313" key="2">
    <source>
        <dbReference type="EMBL" id="QNA46639.1"/>
    </source>
</evidence>
<keyword evidence="1" id="KW-1133">Transmembrane helix</keyword>
<evidence type="ECO:0000313" key="3">
    <source>
        <dbReference type="Proteomes" id="UP000515344"/>
    </source>
</evidence>
<name>A0A7G5XMD6_9BACT</name>
<dbReference type="Pfam" id="PF14108">
    <property type="entry name" value="ABA4-like"/>
    <property type="match status" value="1"/>
</dbReference>
<dbReference type="KEGG" id="lacs:H4075_10850"/>
<keyword evidence="3" id="KW-1185">Reference proteome</keyword>
<feature type="transmembrane region" description="Helical" evidence="1">
    <location>
        <begin position="109"/>
        <end position="132"/>
    </location>
</feature>
<dbReference type="AlphaFoldDB" id="A0A7G5XMD6"/>
<dbReference type="EMBL" id="CP060007">
    <property type="protein sequence ID" value="QNA46639.1"/>
    <property type="molecule type" value="Genomic_DNA"/>
</dbReference>
<keyword evidence="1" id="KW-0472">Membrane</keyword>
<feature type="transmembrane region" description="Helical" evidence="1">
    <location>
        <begin position="34"/>
        <end position="52"/>
    </location>
</feature>
<feature type="transmembrane region" description="Helical" evidence="1">
    <location>
        <begin position="6"/>
        <end position="27"/>
    </location>
</feature>
<dbReference type="Proteomes" id="UP000515344">
    <property type="component" value="Chromosome"/>
</dbReference>
<reference evidence="3" key="1">
    <citation type="submission" date="2020-08" db="EMBL/GenBank/DDBJ databases">
        <title>Lacibacter sp. S13-6-6 genome sequencing.</title>
        <authorList>
            <person name="Jin L."/>
        </authorList>
    </citation>
    <scope>NUCLEOTIDE SEQUENCE [LARGE SCALE GENOMIC DNA]</scope>
    <source>
        <strain evidence="3">S13-6-6</strain>
    </source>
</reference>
<dbReference type="InterPro" id="IPR025461">
    <property type="entry name" value="ABA4-like"/>
</dbReference>
<proteinExistence type="predicted"/>
<organism evidence="2 3">
    <name type="scientific">Lacibacter sediminis</name>
    <dbReference type="NCBI Taxonomy" id="2760713"/>
    <lineage>
        <taxon>Bacteria</taxon>
        <taxon>Pseudomonadati</taxon>
        <taxon>Bacteroidota</taxon>
        <taxon>Chitinophagia</taxon>
        <taxon>Chitinophagales</taxon>
        <taxon>Chitinophagaceae</taxon>
        <taxon>Lacibacter</taxon>
    </lineage>
</organism>
<protein>
    <submittedName>
        <fullName evidence="2">DUF4281 domain-containing protein</fullName>
    </submittedName>
</protein>
<evidence type="ECO:0000256" key="1">
    <source>
        <dbReference type="SAM" id="Phobius"/>
    </source>
</evidence>
<keyword evidence="1" id="KW-0812">Transmembrane</keyword>
<feature type="transmembrane region" description="Helical" evidence="1">
    <location>
        <begin position="78"/>
        <end position="97"/>
    </location>
</feature>
<accession>A0A7G5XMD6</accession>
<dbReference type="RefSeq" id="WP_182806531.1">
    <property type="nucleotide sequence ID" value="NZ_CP060007.1"/>
</dbReference>